<evidence type="ECO:0000313" key="3">
    <source>
        <dbReference type="Proteomes" id="UP000546464"/>
    </source>
</evidence>
<organism evidence="2 3">
    <name type="scientific">Ruficoccus amylovorans</name>
    <dbReference type="NCBI Taxonomy" id="1804625"/>
    <lineage>
        <taxon>Bacteria</taxon>
        <taxon>Pseudomonadati</taxon>
        <taxon>Verrucomicrobiota</taxon>
        <taxon>Opitutia</taxon>
        <taxon>Puniceicoccales</taxon>
        <taxon>Cerasicoccaceae</taxon>
        <taxon>Ruficoccus</taxon>
    </lineage>
</organism>
<dbReference type="EMBL" id="JACHVB010000010">
    <property type="protein sequence ID" value="MBC2592758.1"/>
    <property type="molecule type" value="Genomic_DNA"/>
</dbReference>
<comment type="caution">
    <text evidence="2">The sequence shown here is derived from an EMBL/GenBank/DDBJ whole genome shotgun (WGS) entry which is preliminary data.</text>
</comment>
<evidence type="ECO:0008006" key="4">
    <source>
        <dbReference type="Google" id="ProtNLM"/>
    </source>
</evidence>
<feature type="signal peptide" evidence="1">
    <location>
        <begin position="1"/>
        <end position="26"/>
    </location>
</feature>
<dbReference type="RefSeq" id="WP_185673778.1">
    <property type="nucleotide sequence ID" value="NZ_JACHVB010000010.1"/>
</dbReference>
<keyword evidence="1" id="KW-0732">Signal</keyword>
<evidence type="ECO:0000256" key="1">
    <source>
        <dbReference type="SAM" id="SignalP"/>
    </source>
</evidence>
<keyword evidence="3" id="KW-1185">Reference proteome</keyword>
<accession>A0A842H9H4</accession>
<reference evidence="2 3" key="1">
    <citation type="submission" date="2020-07" db="EMBL/GenBank/DDBJ databases">
        <authorList>
            <person name="Feng X."/>
        </authorList>
    </citation>
    <scope>NUCLEOTIDE SEQUENCE [LARGE SCALE GENOMIC DNA]</scope>
    <source>
        <strain evidence="2 3">JCM31066</strain>
    </source>
</reference>
<feature type="chain" id="PRO_5032461563" description="PEP-CTERM protein-sorting domain-containing protein" evidence="1">
    <location>
        <begin position="27"/>
        <end position="281"/>
    </location>
</feature>
<name>A0A842H9H4_9BACT</name>
<evidence type="ECO:0000313" key="2">
    <source>
        <dbReference type="EMBL" id="MBC2592758.1"/>
    </source>
</evidence>
<gene>
    <name evidence="2" type="ORF">H5P28_00645</name>
</gene>
<sequence>MKSLKSAIAACGLTALASLAPARSEAALVELSALESTLTTTPLYGAAITSEGKLGLGTATIFEYANDLSSSSELVTPVQVDDAGTWNDQYVLLSDGTGIIDLVDLSTGYTTATSTLNGYDISGISSAFEYNGSTYYAIMDSNDDTVKFFEWGSDTLVATGPYVGENYTGLEVLITGTITNLDDIPILVSRDAESGVMLDQYYHGTIVGSYTDTSEDLITDISYDSETGILTASHDMRGRLGKITNYDFAQYVIPEPNVGLLAGLGVLGAAAMYQNRKRKDA</sequence>
<proteinExistence type="predicted"/>
<protein>
    <recommendedName>
        <fullName evidence="4">PEP-CTERM protein-sorting domain-containing protein</fullName>
    </recommendedName>
</protein>
<dbReference type="Proteomes" id="UP000546464">
    <property type="component" value="Unassembled WGS sequence"/>
</dbReference>
<dbReference type="AlphaFoldDB" id="A0A842H9H4"/>